<dbReference type="KEGG" id="fcy:FRACYDRAFT_250244"/>
<dbReference type="AlphaFoldDB" id="A0A1E7EQ90"/>
<organism evidence="1 2">
    <name type="scientific">Fragilariopsis cylindrus CCMP1102</name>
    <dbReference type="NCBI Taxonomy" id="635003"/>
    <lineage>
        <taxon>Eukaryota</taxon>
        <taxon>Sar</taxon>
        <taxon>Stramenopiles</taxon>
        <taxon>Ochrophyta</taxon>
        <taxon>Bacillariophyta</taxon>
        <taxon>Bacillariophyceae</taxon>
        <taxon>Bacillariophycidae</taxon>
        <taxon>Bacillariales</taxon>
        <taxon>Bacillariaceae</taxon>
        <taxon>Fragilariopsis</taxon>
    </lineage>
</organism>
<evidence type="ECO:0000313" key="2">
    <source>
        <dbReference type="Proteomes" id="UP000095751"/>
    </source>
</evidence>
<dbReference type="EMBL" id="KV784382">
    <property type="protein sequence ID" value="OEU08024.1"/>
    <property type="molecule type" value="Genomic_DNA"/>
</dbReference>
<keyword evidence="2" id="KW-1185">Reference proteome</keyword>
<proteinExistence type="predicted"/>
<sequence>MSINSSDTLTTGGLGKAVSSVFCDRLLADTAIKISKLHVENTALEPISKVLRTIKLYGITEERDDTIDVDISSYDVSEENNDFYVYKVKNAPSLSHERLGGISVVLSGIRLSQAVFMQQHYDTNEDNADTVESILGNGVVHVNWIVENYHESINEILQAYHYFSTVGLTNVDTGNFLESHGAACKFVGSTIKLDHIKIKKMVIDRAINTAQVLKEGEADDFTAQLKLLSVVFPDNQSLLQKAEEYEMTKLRNQQLVSSRDLFGTCICTNMDHVPLFQLKLKSGSSGTMQVGENDMIPCWDLRRESNSCPIRIPLSSISNLTFNLGNIPVYSTGNDGARGSASYGVQLLNGGYLRAFFFGKYQSIVSTVVFCLDESSNEFSEDVDINQRIEYSIMSDQRRIDQQVLGANGQQVERLPERVTVRFVVLQVNLQMIKSRLDLLKISIYNKDEETKEDTTENNDDNNELD</sequence>
<evidence type="ECO:0000313" key="1">
    <source>
        <dbReference type="EMBL" id="OEU08024.1"/>
    </source>
</evidence>
<accession>A0A1E7EQ90</accession>
<name>A0A1E7EQ90_9STRA</name>
<dbReference type="Proteomes" id="UP000095751">
    <property type="component" value="Unassembled WGS sequence"/>
</dbReference>
<reference evidence="1 2" key="1">
    <citation type="submission" date="2016-09" db="EMBL/GenBank/DDBJ databases">
        <title>Extensive genetic diversity and differential bi-allelic expression allows diatom success in the polar Southern Ocean.</title>
        <authorList>
            <consortium name="DOE Joint Genome Institute"/>
            <person name="Mock T."/>
            <person name="Otillar R.P."/>
            <person name="Strauss J."/>
            <person name="Dupont C."/>
            <person name="Frickenhaus S."/>
            <person name="Maumus F."/>
            <person name="Mcmullan M."/>
            <person name="Sanges R."/>
            <person name="Schmutz J."/>
            <person name="Toseland A."/>
            <person name="Valas R."/>
            <person name="Veluchamy A."/>
            <person name="Ward B.J."/>
            <person name="Allen A."/>
            <person name="Barry K."/>
            <person name="Falciatore A."/>
            <person name="Ferrante M."/>
            <person name="Fortunato A.E."/>
            <person name="Gloeckner G."/>
            <person name="Gruber A."/>
            <person name="Hipkin R."/>
            <person name="Janech M."/>
            <person name="Kroth P."/>
            <person name="Leese F."/>
            <person name="Lindquist E."/>
            <person name="Lyon B.R."/>
            <person name="Martin J."/>
            <person name="Mayer C."/>
            <person name="Parker M."/>
            <person name="Quesneville H."/>
            <person name="Raymond J."/>
            <person name="Uhlig C."/>
            <person name="Valentin K.U."/>
            <person name="Worden A.Z."/>
            <person name="Armbrust E.V."/>
            <person name="Bowler C."/>
            <person name="Green B."/>
            <person name="Moulton V."/>
            <person name="Van Oosterhout C."/>
            <person name="Grigoriev I."/>
        </authorList>
    </citation>
    <scope>NUCLEOTIDE SEQUENCE [LARGE SCALE GENOMIC DNA]</scope>
    <source>
        <strain evidence="1 2">CCMP1102</strain>
    </source>
</reference>
<dbReference type="InParanoid" id="A0A1E7EQ90"/>
<gene>
    <name evidence="1" type="ORF">FRACYDRAFT_250244</name>
</gene>
<protein>
    <submittedName>
        <fullName evidence="1">Uncharacterized protein</fullName>
    </submittedName>
</protein>